<dbReference type="InterPro" id="IPR042100">
    <property type="entry name" value="Bug_dom1"/>
</dbReference>
<dbReference type="RefSeq" id="WP_226609556.1">
    <property type="nucleotide sequence ID" value="NZ_JAJAQI010000023.1"/>
</dbReference>
<keyword evidence="4" id="KW-1185">Reference proteome</keyword>
<dbReference type="SUPFAM" id="SSF53850">
    <property type="entry name" value="Periplasmic binding protein-like II"/>
    <property type="match status" value="1"/>
</dbReference>
<evidence type="ECO:0000256" key="2">
    <source>
        <dbReference type="SAM" id="SignalP"/>
    </source>
</evidence>
<accession>A0A9X1IEY6</accession>
<evidence type="ECO:0000313" key="4">
    <source>
        <dbReference type="Proteomes" id="UP001139311"/>
    </source>
</evidence>
<dbReference type="Pfam" id="PF03401">
    <property type="entry name" value="TctC"/>
    <property type="match status" value="1"/>
</dbReference>
<dbReference type="InterPro" id="IPR005064">
    <property type="entry name" value="BUG"/>
</dbReference>
<protein>
    <submittedName>
        <fullName evidence="3">Tripartite tricarboxylate transporter substrate binding protein</fullName>
    </submittedName>
</protein>
<proteinExistence type="inferred from homology"/>
<feature type="signal peptide" evidence="2">
    <location>
        <begin position="1"/>
        <end position="20"/>
    </location>
</feature>
<name>A0A9X1IEY6_9PROT</name>
<evidence type="ECO:0000256" key="1">
    <source>
        <dbReference type="ARBA" id="ARBA00006987"/>
    </source>
</evidence>
<evidence type="ECO:0000313" key="3">
    <source>
        <dbReference type="EMBL" id="MCB4823172.1"/>
    </source>
</evidence>
<reference evidence="3" key="1">
    <citation type="submission" date="2021-10" db="EMBL/GenBank/DDBJ databases">
        <title>Roseicella aerolatum sp. nov., isolated from aerosols of e-waste dismantling site.</title>
        <authorList>
            <person name="Qin T."/>
        </authorList>
    </citation>
    <scope>NUCLEOTIDE SEQUENCE</scope>
    <source>
        <strain evidence="3">GB24</strain>
    </source>
</reference>
<dbReference type="PANTHER" id="PTHR42928:SF5">
    <property type="entry name" value="BLR1237 PROTEIN"/>
    <property type="match status" value="1"/>
</dbReference>
<dbReference type="Gene3D" id="3.40.190.150">
    <property type="entry name" value="Bordetella uptake gene, domain 1"/>
    <property type="match status" value="1"/>
</dbReference>
<comment type="caution">
    <text evidence="3">The sequence shown here is derived from an EMBL/GenBank/DDBJ whole genome shotgun (WGS) entry which is preliminary data.</text>
</comment>
<dbReference type="PANTHER" id="PTHR42928">
    <property type="entry name" value="TRICARBOXYLATE-BINDING PROTEIN"/>
    <property type="match status" value="1"/>
</dbReference>
<keyword evidence="2" id="KW-0732">Signal</keyword>
<dbReference type="Proteomes" id="UP001139311">
    <property type="component" value="Unassembled WGS sequence"/>
</dbReference>
<dbReference type="EMBL" id="JAJAQI010000023">
    <property type="protein sequence ID" value="MCB4823172.1"/>
    <property type="molecule type" value="Genomic_DNA"/>
</dbReference>
<feature type="chain" id="PRO_5040840827" evidence="2">
    <location>
        <begin position="21"/>
        <end position="325"/>
    </location>
</feature>
<dbReference type="AlphaFoldDB" id="A0A9X1IEY6"/>
<organism evidence="3 4">
    <name type="scientific">Roseicella aerolata</name>
    <dbReference type="NCBI Taxonomy" id="2883479"/>
    <lineage>
        <taxon>Bacteria</taxon>
        <taxon>Pseudomonadati</taxon>
        <taxon>Pseudomonadota</taxon>
        <taxon>Alphaproteobacteria</taxon>
        <taxon>Acetobacterales</taxon>
        <taxon>Roseomonadaceae</taxon>
        <taxon>Roseicella</taxon>
    </lineage>
</organism>
<sequence>MIARRTLFAATLAAPAIARAQGAWPNRPVRVVVPFPPGGSNDVVARPLAERLQARLGQPFVIENRGGAGGAIGAAQVAQAPADGTTLMVTSSSFATSAVIQKTPWDAEGSFDAIAVLARAPFFILLNPSHPARDVGSLVRLAKEKPGSIDYGSLGAGGINHFITEYFCQAAGIRMSHVPYRGTAPAVTDLVAGNIQLLITTVASANAAIREQRVRVIAATAPMEGDRGGGLPPEVPPVRTVKEQGVDYEVAIWWGLLAPKGVPPEIRRAIHAAANEALGDPTLRRVYDGEGDTPSPVGPEEFASLLRADLARWRQVAQAANIRAE</sequence>
<gene>
    <name evidence="3" type="ORF">LHA35_15670</name>
</gene>
<comment type="similarity">
    <text evidence="1">Belongs to the UPF0065 (bug) family.</text>
</comment>
<dbReference type="PIRSF" id="PIRSF017082">
    <property type="entry name" value="YflP"/>
    <property type="match status" value="1"/>
</dbReference>
<dbReference type="Gene3D" id="3.40.190.10">
    <property type="entry name" value="Periplasmic binding protein-like II"/>
    <property type="match status" value="1"/>
</dbReference>